<name>A0AAD9UJX8_RIDPI</name>
<evidence type="ECO:0000313" key="3">
    <source>
        <dbReference type="Proteomes" id="UP001209878"/>
    </source>
</evidence>
<feature type="transmembrane region" description="Helical" evidence="1">
    <location>
        <begin position="49"/>
        <end position="73"/>
    </location>
</feature>
<keyword evidence="1" id="KW-1133">Transmembrane helix</keyword>
<evidence type="ECO:0000313" key="2">
    <source>
        <dbReference type="EMBL" id="KAK2192101.1"/>
    </source>
</evidence>
<keyword evidence="3" id="KW-1185">Reference proteome</keyword>
<gene>
    <name evidence="2" type="ORF">NP493_38g00024</name>
</gene>
<dbReference type="AlphaFoldDB" id="A0AAD9UJX8"/>
<sequence length="76" mass="8718">MLCLIQNSYGFDTFVSTVFICSLHVKFSSIITPRNVVFDTCSMFVPFKVMFTVGLCYCLYANIIKCVSFTLIIQMY</sequence>
<proteinExistence type="predicted"/>
<keyword evidence="1" id="KW-0472">Membrane</keyword>
<dbReference type="EMBL" id="JAODUO010000038">
    <property type="protein sequence ID" value="KAK2192101.1"/>
    <property type="molecule type" value="Genomic_DNA"/>
</dbReference>
<comment type="caution">
    <text evidence="2">The sequence shown here is derived from an EMBL/GenBank/DDBJ whole genome shotgun (WGS) entry which is preliminary data.</text>
</comment>
<organism evidence="2 3">
    <name type="scientific">Ridgeia piscesae</name>
    <name type="common">Tubeworm</name>
    <dbReference type="NCBI Taxonomy" id="27915"/>
    <lineage>
        <taxon>Eukaryota</taxon>
        <taxon>Metazoa</taxon>
        <taxon>Spiralia</taxon>
        <taxon>Lophotrochozoa</taxon>
        <taxon>Annelida</taxon>
        <taxon>Polychaeta</taxon>
        <taxon>Sedentaria</taxon>
        <taxon>Canalipalpata</taxon>
        <taxon>Sabellida</taxon>
        <taxon>Siboglinidae</taxon>
        <taxon>Ridgeia</taxon>
    </lineage>
</organism>
<keyword evidence="1" id="KW-0812">Transmembrane</keyword>
<reference evidence="2" key="1">
    <citation type="journal article" date="2023" name="Mol. Biol. Evol.">
        <title>Third-Generation Sequencing Reveals the Adaptive Role of the Epigenome in Three Deep-Sea Polychaetes.</title>
        <authorList>
            <person name="Perez M."/>
            <person name="Aroh O."/>
            <person name="Sun Y."/>
            <person name="Lan Y."/>
            <person name="Juniper S.K."/>
            <person name="Young C.R."/>
            <person name="Angers B."/>
            <person name="Qian P.Y."/>
        </authorList>
    </citation>
    <scope>NUCLEOTIDE SEQUENCE</scope>
    <source>
        <strain evidence="2">R07B-5</strain>
    </source>
</reference>
<dbReference type="Proteomes" id="UP001209878">
    <property type="component" value="Unassembled WGS sequence"/>
</dbReference>
<accession>A0AAD9UJX8</accession>
<evidence type="ECO:0000256" key="1">
    <source>
        <dbReference type="SAM" id="Phobius"/>
    </source>
</evidence>
<protein>
    <submittedName>
        <fullName evidence="2">Uncharacterized protein</fullName>
    </submittedName>
</protein>